<accession>A0A1C3RL07</accession>
<feature type="domain" description="Ancillary SecYEG translocon subunit/Cell division coordinator CpoB TPR" evidence="2">
    <location>
        <begin position="28"/>
        <end position="130"/>
    </location>
</feature>
<keyword evidence="1" id="KW-0472">Membrane</keyword>
<name>A0A1C3RL07_9PROT</name>
<dbReference type="EMBL" id="FLYE01000046">
    <property type="protein sequence ID" value="SCA57921.1"/>
    <property type="molecule type" value="Genomic_DNA"/>
</dbReference>
<evidence type="ECO:0000259" key="2">
    <source>
        <dbReference type="Pfam" id="PF09976"/>
    </source>
</evidence>
<dbReference type="Proteomes" id="UP000231658">
    <property type="component" value="Unassembled WGS sequence"/>
</dbReference>
<evidence type="ECO:0000313" key="3">
    <source>
        <dbReference type="EMBL" id="SCA57921.1"/>
    </source>
</evidence>
<protein>
    <recommendedName>
        <fullName evidence="2">Ancillary SecYEG translocon subunit/Cell division coordinator CpoB TPR domain-containing protein</fullName>
    </recommendedName>
</protein>
<dbReference type="RefSeq" id="WP_069189916.1">
    <property type="nucleotide sequence ID" value="NZ_FLYE01000046.1"/>
</dbReference>
<organism evidence="3 4">
    <name type="scientific">Candidatus Terasakiella magnetica</name>
    <dbReference type="NCBI Taxonomy" id="1867952"/>
    <lineage>
        <taxon>Bacteria</taxon>
        <taxon>Pseudomonadati</taxon>
        <taxon>Pseudomonadota</taxon>
        <taxon>Alphaproteobacteria</taxon>
        <taxon>Rhodospirillales</taxon>
        <taxon>Terasakiellaceae</taxon>
        <taxon>Terasakiella</taxon>
    </lineage>
</organism>
<sequence>MAEEDASVSNLFKEIDEELRQDKATLLWKQYGNTLIAAIVAVIIAVGGYEGWKAYDLDNRQVLGDQYASALDLARKDNFADASKAFQELAGQGGLGYGTLARLQEAGLLARENKYQEASNAYFLIAQNGEIDPVFRDMALILGALNGLDVLDAQDIIQRLDPLVGGTNPWRHSAKEIQAYAQAKAGNGAKAAELMKNLAEDASAPPGVRQRANEFAQAYAN</sequence>
<reference evidence="3 4" key="1">
    <citation type="submission" date="2016-07" db="EMBL/GenBank/DDBJ databases">
        <authorList>
            <person name="Lefevre C.T."/>
        </authorList>
    </citation>
    <scope>NUCLEOTIDE SEQUENCE [LARGE SCALE GENOMIC DNA]</scope>
    <source>
        <strain evidence="3">PR1</strain>
    </source>
</reference>
<keyword evidence="4" id="KW-1185">Reference proteome</keyword>
<feature type="transmembrane region" description="Helical" evidence="1">
    <location>
        <begin position="31"/>
        <end position="52"/>
    </location>
</feature>
<proteinExistence type="predicted"/>
<dbReference type="AlphaFoldDB" id="A0A1C3RL07"/>
<evidence type="ECO:0000256" key="1">
    <source>
        <dbReference type="SAM" id="Phobius"/>
    </source>
</evidence>
<keyword evidence="1" id="KW-0812">Transmembrane</keyword>
<dbReference type="Pfam" id="PF09976">
    <property type="entry name" value="TPR_21"/>
    <property type="match status" value="1"/>
</dbReference>
<gene>
    <name evidence="3" type="ORF">MTBPR1_70193</name>
</gene>
<dbReference type="STRING" id="1867952.MTBPR1_70193"/>
<evidence type="ECO:0000313" key="4">
    <source>
        <dbReference type="Proteomes" id="UP000231658"/>
    </source>
</evidence>
<keyword evidence="1" id="KW-1133">Transmembrane helix</keyword>
<dbReference type="InterPro" id="IPR018704">
    <property type="entry name" value="SecYEG/CpoB_TPR"/>
</dbReference>